<dbReference type="Pfam" id="PF00069">
    <property type="entry name" value="Pkinase"/>
    <property type="match status" value="1"/>
</dbReference>
<keyword evidence="4" id="KW-0067">ATP-binding</keyword>
<keyword evidence="2" id="KW-0547">Nucleotide-binding</keyword>
<comment type="caution">
    <text evidence="6">The sequence shown here is derived from an EMBL/GenBank/DDBJ whole genome shotgun (WGS) entry which is preliminary data.</text>
</comment>
<evidence type="ECO:0000256" key="3">
    <source>
        <dbReference type="ARBA" id="ARBA00022777"/>
    </source>
</evidence>
<dbReference type="GO" id="GO:0004713">
    <property type="term" value="F:protein tyrosine kinase activity"/>
    <property type="evidence" value="ECO:0007669"/>
    <property type="project" value="TreeGrafter"/>
</dbReference>
<keyword evidence="7" id="KW-1185">Reference proteome</keyword>
<dbReference type="PANTHER" id="PTHR11042">
    <property type="entry name" value="EUKARYOTIC TRANSLATION INITIATION FACTOR 2-ALPHA KINASE EIF2-ALPHA KINASE -RELATED"/>
    <property type="match status" value="1"/>
</dbReference>
<dbReference type="EMBL" id="JASPKZ010002702">
    <property type="protein sequence ID" value="KAJ9594960.1"/>
    <property type="molecule type" value="Genomic_DNA"/>
</dbReference>
<keyword evidence="3" id="KW-0418">Kinase</keyword>
<dbReference type="Gene3D" id="3.30.200.20">
    <property type="entry name" value="Phosphorylase Kinase, domain 1"/>
    <property type="match status" value="1"/>
</dbReference>
<reference evidence="6" key="1">
    <citation type="journal article" date="2023" name="IScience">
        <title>Live-bearing cockroach genome reveals convergent evolutionary mechanisms linked to viviparity in insects and beyond.</title>
        <authorList>
            <person name="Fouks B."/>
            <person name="Harrison M.C."/>
            <person name="Mikhailova A.A."/>
            <person name="Marchal E."/>
            <person name="English S."/>
            <person name="Carruthers M."/>
            <person name="Jennings E.C."/>
            <person name="Chiamaka E.L."/>
            <person name="Frigard R.A."/>
            <person name="Pippel M."/>
            <person name="Attardo G.M."/>
            <person name="Benoit J.B."/>
            <person name="Bornberg-Bauer E."/>
            <person name="Tobe S.S."/>
        </authorList>
    </citation>
    <scope>NUCLEOTIDE SEQUENCE</scope>
    <source>
        <strain evidence="6">Stay&amp;Tobe</strain>
    </source>
</reference>
<gene>
    <name evidence="6" type="ORF">L9F63_013744</name>
</gene>
<dbReference type="InterPro" id="IPR011009">
    <property type="entry name" value="Kinase-like_dom_sf"/>
</dbReference>
<dbReference type="Proteomes" id="UP001233999">
    <property type="component" value="Unassembled WGS sequence"/>
</dbReference>
<reference evidence="6" key="2">
    <citation type="submission" date="2023-05" db="EMBL/GenBank/DDBJ databases">
        <authorList>
            <person name="Fouks B."/>
        </authorList>
    </citation>
    <scope>NUCLEOTIDE SEQUENCE</scope>
    <source>
        <strain evidence="6">Stay&amp;Tobe</strain>
        <tissue evidence="6">Testes</tissue>
    </source>
</reference>
<dbReference type="AlphaFoldDB" id="A0AAD8AAB2"/>
<dbReference type="InterPro" id="IPR050339">
    <property type="entry name" value="CC_SR_Kinase"/>
</dbReference>
<dbReference type="Gene3D" id="1.10.510.10">
    <property type="entry name" value="Transferase(Phosphotransferase) domain 1"/>
    <property type="match status" value="1"/>
</dbReference>
<dbReference type="PANTHER" id="PTHR11042:SF185">
    <property type="entry name" value="WEE1-LIKE PROTEIN KINASE"/>
    <property type="match status" value="1"/>
</dbReference>
<dbReference type="GO" id="GO:0005737">
    <property type="term" value="C:cytoplasm"/>
    <property type="evidence" value="ECO:0007669"/>
    <property type="project" value="TreeGrafter"/>
</dbReference>
<accession>A0AAD8AAB2</accession>
<dbReference type="InterPro" id="IPR000719">
    <property type="entry name" value="Prot_kinase_dom"/>
</dbReference>
<proteinExistence type="predicted"/>
<keyword evidence="1" id="KW-0808">Transferase</keyword>
<dbReference type="GO" id="GO:0005524">
    <property type="term" value="F:ATP binding"/>
    <property type="evidence" value="ECO:0007669"/>
    <property type="project" value="UniProtKB-KW"/>
</dbReference>
<evidence type="ECO:0000313" key="6">
    <source>
        <dbReference type="EMBL" id="KAJ9594960.1"/>
    </source>
</evidence>
<organism evidence="6 7">
    <name type="scientific">Diploptera punctata</name>
    <name type="common">Pacific beetle cockroach</name>
    <dbReference type="NCBI Taxonomy" id="6984"/>
    <lineage>
        <taxon>Eukaryota</taxon>
        <taxon>Metazoa</taxon>
        <taxon>Ecdysozoa</taxon>
        <taxon>Arthropoda</taxon>
        <taxon>Hexapoda</taxon>
        <taxon>Insecta</taxon>
        <taxon>Pterygota</taxon>
        <taxon>Neoptera</taxon>
        <taxon>Polyneoptera</taxon>
        <taxon>Dictyoptera</taxon>
        <taxon>Blattodea</taxon>
        <taxon>Blaberoidea</taxon>
        <taxon>Blaberidae</taxon>
        <taxon>Diplopterinae</taxon>
        <taxon>Diploptera</taxon>
    </lineage>
</organism>
<dbReference type="PROSITE" id="PS50011">
    <property type="entry name" value="PROTEIN_KINASE_DOM"/>
    <property type="match status" value="1"/>
</dbReference>
<name>A0AAD8AAB2_DIPPU</name>
<feature type="non-terminal residue" evidence="6">
    <location>
        <position position="1"/>
    </location>
</feature>
<dbReference type="GO" id="GO:0005634">
    <property type="term" value="C:nucleus"/>
    <property type="evidence" value="ECO:0007669"/>
    <property type="project" value="TreeGrafter"/>
</dbReference>
<evidence type="ECO:0000256" key="4">
    <source>
        <dbReference type="ARBA" id="ARBA00022840"/>
    </source>
</evidence>
<evidence type="ECO:0000313" key="7">
    <source>
        <dbReference type="Proteomes" id="UP001233999"/>
    </source>
</evidence>
<feature type="domain" description="Protein kinase" evidence="5">
    <location>
        <begin position="1"/>
        <end position="106"/>
    </location>
</feature>
<protein>
    <recommendedName>
        <fullName evidence="5">Protein kinase domain-containing protein</fullName>
    </recommendedName>
</protein>
<evidence type="ECO:0000259" key="5">
    <source>
        <dbReference type="PROSITE" id="PS50011"/>
    </source>
</evidence>
<sequence length="106" mass="12251">KTALNEVYAHAVLGQHPHVVRYYSAWAEDNHMIIQNEYCNGGSLADNIEMRLKGNAPFTEPELRRILLHVAEGLRYIHSMKLVHMDIKPGKHIYITGEKILDRFEL</sequence>
<evidence type="ECO:0000256" key="2">
    <source>
        <dbReference type="ARBA" id="ARBA00022741"/>
    </source>
</evidence>
<dbReference type="SUPFAM" id="SSF56112">
    <property type="entry name" value="Protein kinase-like (PK-like)"/>
    <property type="match status" value="1"/>
</dbReference>
<evidence type="ECO:0000256" key="1">
    <source>
        <dbReference type="ARBA" id="ARBA00022679"/>
    </source>
</evidence>